<dbReference type="Gene3D" id="3.40.50.2000">
    <property type="entry name" value="Glycogen Phosphorylase B"/>
    <property type="match status" value="1"/>
</dbReference>
<evidence type="ECO:0000313" key="2">
    <source>
        <dbReference type="Proteomes" id="UP000177583"/>
    </source>
</evidence>
<gene>
    <name evidence="1" type="ORF">A2557_04435</name>
</gene>
<dbReference type="Proteomes" id="UP000177583">
    <property type="component" value="Unassembled WGS sequence"/>
</dbReference>
<name>A0A1F6GPR6_9PROT</name>
<proteinExistence type="predicted"/>
<organism evidence="1 2">
    <name type="scientific">Candidatus Lambdaproteobacteria bacterium RIFOXYD2_FULL_56_26</name>
    <dbReference type="NCBI Taxonomy" id="1817773"/>
    <lineage>
        <taxon>Bacteria</taxon>
        <taxon>Pseudomonadati</taxon>
        <taxon>Pseudomonadota</taxon>
        <taxon>Candidatus Lambdaproteobacteria</taxon>
    </lineage>
</organism>
<evidence type="ECO:0000313" key="1">
    <source>
        <dbReference type="EMBL" id="OGH00099.1"/>
    </source>
</evidence>
<comment type="caution">
    <text evidence="1">The sequence shown here is derived from an EMBL/GenBank/DDBJ whole genome shotgun (WGS) entry which is preliminary data.</text>
</comment>
<accession>A0A1F6GPR6</accession>
<sequence length="334" mass="37405">MEEKLTRTPQKVMKRSIQQGTMKINYLAYLDPGKHQGGGEVVLGRLLEVGRLRGHEIAVTSTDPGTKDRHRNPDLWFLADLFNCPTLLPQLSKDLIREACRGKYVHFDNAYVDCCNLDYLPCSGSAQEPCPHKSPWNLKRNLKSGDFGSRCFGQDRLVQELYRNSRLNLFVSPLHQKTVYQVLGLPQSQPHLVLRPLIDPERFKDQGQERDLEYLFVGAIGEAKGAAALAAQYGNADLHLIGASVDGKPPGFGTWHGKVPYLEIPGWMNRAKRFVFLPRWPEPQGRVVIEAALCGCELVLNGQVGAASFDFDLKDPKNLTGAEEEFWLALEALP</sequence>
<dbReference type="SUPFAM" id="SSF53756">
    <property type="entry name" value="UDP-Glycosyltransferase/glycogen phosphorylase"/>
    <property type="match status" value="1"/>
</dbReference>
<protein>
    <recommendedName>
        <fullName evidence="3">Glycosyl transferase family 1 domain-containing protein</fullName>
    </recommendedName>
</protein>
<dbReference type="EMBL" id="MFNF01000050">
    <property type="protein sequence ID" value="OGH00099.1"/>
    <property type="molecule type" value="Genomic_DNA"/>
</dbReference>
<dbReference type="AlphaFoldDB" id="A0A1F6GPR6"/>
<evidence type="ECO:0008006" key="3">
    <source>
        <dbReference type="Google" id="ProtNLM"/>
    </source>
</evidence>
<reference evidence="1 2" key="1">
    <citation type="journal article" date="2016" name="Nat. Commun.">
        <title>Thousands of microbial genomes shed light on interconnected biogeochemical processes in an aquifer system.</title>
        <authorList>
            <person name="Anantharaman K."/>
            <person name="Brown C.T."/>
            <person name="Hug L.A."/>
            <person name="Sharon I."/>
            <person name="Castelle C.J."/>
            <person name="Probst A.J."/>
            <person name="Thomas B.C."/>
            <person name="Singh A."/>
            <person name="Wilkins M.J."/>
            <person name="Karaoz U."/>
            <person name="Brodie E.L."/>
            <person name="Williams K.H."/>
            <person name="Hubbard S.S."/>
            <person name="Banfield J.F."/>
        </authorList>
    </citation>
    <scope>NUCLEOTIDE SEQUENCE [LARGE SCALE GENOMIC DNA]</scope>
</reference>